<organism evidence="1 2">
    <name type="scientific">Laccaria amethystina LaAM-08-1</name>
    <dbReference type="NCBI Taxonomy" id="1095629"/>
    <lineage>
        <taxon>Eukaryota</taxon>
        <taxon>Fungi</taxon>
        <taxon>Dikarya</taxon>
        <taxon>Basidiomycota</taxon>
        <taxon>Agaricomycotina</taxon>
        <taxon>Agaricomycetes</taxon>
        <taxon>Agaricomycetidae</taxon>
        <taxon>Agaricales</taxon>
        <taxon>Agaricineae</taxon>
        <taxon>Hydnangiaceae</taxon>
        <taxon>Laccaria</taxon>
    </lineage>
</organism>
<evidence type="ECO:0000313" key="2">
    <source>
        <dbReference type="Proteomes" id="UP000054477"/>
    </source>
</evidence>
<dbReference type="HOGENOM" id="CLU_1820400_0_0_1"/>
<name>A0A0C9WW37_9AGAR</name>
<reference evidence="2" key="2">
    <citation type="submission" date="2015-01" db="EMBL/GenBank/DDBJ databases">
        <title>Evolutionary Origins and Diversification of the Mycorrhizal Mutualists.</title>
        <authorList>
            <consortium name="DOE Joint Genome Institute"/>
            <consortium name="Mycorrhizal Genomics Consortium"/>
            <person name="Kohler A."/>
            <person name="Kuo A."/>
            <person name="Nagy L.G."/>
            <person name="Floudas D."/>
            <person name="Copeland A."/>
            <person name="Barry K.W."/>
            <person name="Cichocki N."/>
            <person name="Veneault-Fourrey C."/>
            <person name="LaButti K."/>
            <person name="Lindquist E.A."/>
            <person name="Lipzen A."/>
            <person name="Lundell T."/>
            <person name="Morin E."/>
            <person name="Murat C."/>
            <person name="Riley R."/>
            <person name="Ohm R."/>
            <person name="Sun H."/>
            <person name="Tunlid A."/>
            <person name="Henrissat B."/>
            <person name="Grigoriev I.V."/>
            <person name="Hibbett D.S."/>
            <person name="Martin F."/>
        </authorList>
    </citation>
    <scope>NUCLEOTIDE SEQUENCE [LARGE SCALE GENOMIC DNA]</scope>
    <source>
        <strain evidence="2">LaAM-08-1</strain>
    </source>
</reference>
<protein>
    <submittedName>
        <fullName evidence="1">Uncharacterized protein</fullName>
    </submittedName>
</protein>
<reference evidence="1 2" key="1">
    <citation type="submission" date="2014-04" db="EMBL/GenBank/DDBJ databases">
        <authorList>
            <consortium name="DOE Joint Genome Institute"/>
            <person name="Kuo A."/>
            <person name="Kohler A."/>
            <person name="Nagy L.G."/>
            <person name="Floudas D."/>
            <person name="Copeland A."/>
            <person name="Barry K.W."/>
            <person name="Cichocki N."/>
            <person name="Veneault-Fourrey C."/>
            <person name="LaButti K."/>
            <person name="Lindquist E.A."/>
            <person name="Lipzen A."/>
            <person name="Lundell T."/>
            <person name="Morin E."/>
            <person name="Murat C."/>
            <person name="Sun H."/>
            <person name="Tunlid A."/>
            <person name="Henrissat B."/>
            <person name="Grigoriev I.V."/>
            <person name="Hibbett D.S."/>
            <person name="Martin F."/>
            <person name="Nordberg H.P."/>
            <person name="Cantor M.N."/>
            <person name="Hua S.X."/>
        </authorList>
    </citation>
    <scope>NUCLEOTIDE SEQUENCE [LARGE SCALE GENOMIC DNA]</scope>
    <source>
        <strain evidence="1 2">LaAM-08-1</strain>
    </source>
</reference>
<dbReference type="AlphaFoldDB" id="A0A0C9WW37"/>
<feature type="non-terminal residue" evidence="1">
    <location>
        <position position="1"/>
    </location>
</feature>
<dbReference type="EMBL" id="KN838710">
    <property type="protein sequence ID" value="KIJ96795.1"/>
    <property type="molecule type" value="Genomic_DNA"/>
</dbReference>
<accession>A0A0C9WW37</accession>
<proteinExistence type="predicted"/>
<dbReference type="STRING" id="1095629.A0A0C9WW37"/>
<keyword evidence="2" id="KW-1185">Reference proteome</keyword>
<dbReference type="OrthoDB" id="3063862at2759"/>
<evidence type="ECO:0000313" key="1">
    <source>
        <dbReference type="EMBL" id="KIJ96795.1"/>
    </source>
</evidence>
<gene>
    <name evidence="1" type="ORF">K443DRAFT_49260</name>
</gene>
<dbReference type="Proteomes" id="UP000054477">
    <property type="component" value="Unassembled WGS sequence"/>
</dbReference>
<sequence length="147" mass="15817">VDSSHFALGHKHFDTWGAAMLKGPTIATLETPPNHPNFDGVLNNQLGQLSPLLQRRQQQTSNNGLAPVFNFNIPSEVVQMLRPSTIPPTPIPAASAALLPATPIQAVAPLASQPLVTPDMLIPINRLPGPELSLDNFCKTYRLTDSV</sequence>
<feature type="non-terminal residue" evidence="1">
    <location>
        <position position="147"/>
    </location>
</feature>